<evidence type="ECO:0000313" key="2">
    <source>
        <dbReference type="EMBL" id="JAD74699.1"/>
    </source>
</evidence>
<dbReference type="AlphaFoldDB" id="A0A0A9CEH9"/>
<evidence type="ECO:0000259" key="1">
    <source>
        <dbReference type="Pfam" id="PF17846"/>
    </source>
</evidence>
<organism evidence="2">
    <name type="scientific">Arundo donax</name>
    <name type="common">Giant reed</name>
    <name type="synonym">Donax arundinaceus</name>
    <dbReference type="NCBI Taxonomy" id="35708"/>
    <lineage>
        <taxon>Eukaryota</taxon>
        <taxon>Viridiplantae</taxon>
        <taxon>Streptophyta</taxon>
        <taxon>Embryophyta</taxon>
        <taxon>Tracheophyta</taxon>
        <taxon>Spermatophyta</taxon>
        <taxon>Magnoliopsida</taxon>
        <taxon>Liliopsida</taxon>
        <taxon>Poales</taxon>
        <taxon>Poaceae</taxon>
        <taxon>PACMAD clade</taxon>
        <taxon>Arundinoideae</taxon>
        <taxon>Arundineae</taxon>
        <taxon>Arundo</taxon>
    </lineage>
</organism>
<dbReference type="EMBL" id="GBRH01223196">
    <property type="protein sequence ID" value="JAD74699.1"/>
    <property type="molecule type" value="Transcribed_RNA"/>
</dbReference>
<reference evidence="2" key="1">
    <citation type="submission" date="2014-09" db="EMBL/GenBank/DDBJ databases">
        <authorList>
            <person name="Magalhaes I.L.F."/>
            <person name="Oliveira U."/>
            <person name="Santos F.R."/>
            <person name="Vidigal T.H.D.A."/>
            <person name="Brescovit A.D."/>
            <person name="Santos A.J."/>
        </authorList>
    </citation>
    <scope>NUCLEOTIDE SEQUENCE</scope>
    <source>
        <tissue evidence="2">Shoot tissue taken approximately 20 cm above the soil surface</tissue>
    </source>
</reference>
<dbReference type="Pfam" id="PF17846">
    <property type="entry name" value="XRN_M"/>
    <property type="match status" value="1"/>
</dbReference>
<dbReference type="InterPro" id="IPR041412">
    <property type="entry name" value="Xrn1_helical"/>
</dbReference>
<name>A0A0A9CEH9_ARUDO</name>
<protein>
    <recommendedName>
        <fullName evidence="1">Xrn1 helical domain-containing protein</fullName>
    </recommendedName>
</protein>
<feature type="domain" description="Xrn1 helical" evidence="1">
    <location>
        <begin position="2"/>
        <end position="113"/>
    </location>
</feature>
<sequence length="130" mass="14867">MHEMRRNTTRQEKIFMRNSNALANNEAFVQTSRCSPQRLLIDSATSEIGGWVSPDDNNDPINGSFRSPIKNLDDITYDEAISATFFNPEVVKPIARLLDNVWVPDKTVRESDISKMPLWHTYRGLIPPCM</sequence>
<accession>A0A0A9CEH9</accession>
<reference evidence="2" key="2">
    <citation type="journal article" date="2015" name="Data Brief">
        <title>Shoot transcriptome of the giant reed, Arundo donax.</title>
        <authorList>
            <person name="Barrero R.A."/>
            <person name="Guerrero F.D."/>
            <person name="Moolhuijzen P."/>
            <person name="Goolsby J.A."/>
            <person name="Tidwell J."/>
            <person name="Bellgard S.E."/>
            <person name="Bellgard M.I."/>
        </authorList>
    </citation>
    <scope>NUCLEOTIDE SEQUENCE</scope>
    <source>
        <tissue evidence="2">Shoot tissue taken approximately 20 cm above the soil surface</tissue>
    </source>
</reference>
<proteinExistence type="predicted"/>